<dbReference type="PROSITE" id="PS50071">
    <property type="entry name" value="HOMEOBOX_2"/>
    <property type="match status" value="1"/>
</dbReference>
<dbReference type="Gene3D" id="3.80.10.10">
    <property type="entry name" value="Ribonuclease Inhibitor"/>
    <property type="match status" value="1"/>
</dbReference>
<keyword evidence="3" id="KW-0677">Repeat</keyword>
<evidence type="ECO:0000256" key="1">
    <source>
        <dbReference type="ARBA" id="ARBA00005800"/>
    </source>
</evidence>
<dbReference type="SUPFAM" id="SSF46689">
    <property type="entry name" value="Homeodomain-like"/>
    <property type="match status" value="1"/>
</dbReference>
<dbReference type="CDD" id="cd00086">
    <property type="entry name" value="homeodomain"/>
    <property type="match status" value="1"/>
</dbReference>
<feature type="compositionally biased region" description="Basic and acidic residues" evidence="8">
    <location>
        <begin position="304"/>
        <end position="314"/>
    </location>
</feature>
<evidence type="ECO:0000256" key="7">
    <source>
        <dbReference type="PROSITE-ProRule" id="PRU00108"/>
    </source>
</evidence>
<feature type="region of interest" description="Disordered" evidence="8">
    <location>
        <begin position="556"/>
        <end position="607"/>
    </location>
</feature>
<evidence type="ECO:0000256" key="2">
    <source>
        <dbReference type="ARBA" id="ARBA00022614"/>
    </source>
</evidence>
<dbReference type="InterPro" id="IPR001356">
    <property type="entry name" value="HD"/>
</dbReference>
<feature type="compositionally biased region" description="Low complexity" evidence="8">
    <location>
        <begin position="808"/>
        <end position="820"/>
    </location>
</feature>
<feature type="compositionally biased region" description="Gly residues" evidence="8">
    <location>
        <begin position="846"/>
        <end position="860"/>
    </location>
</feature>
<dbReference type="InterPro" id="IPR052574">
    <property type="entry name" value="CDIRP"/>
</dbReference>
<feature type="region of interest" description="Disordered" evidence="8">
    <location>
        <begin position="709"/>
        <end position="860"/>
    </location>
</feature>
<dbReference type="AlphaFoldDB" id="A0A8H5EWN4"/>
<reference evidence="10 11" key="1">
    <citation type="journal article" date="2020" name="ISME J.">
        <title>Uncovering the hidden diversity of litter-decomposition mechanisms in mushroom-forming fungi.</title>
        <authorList>
            <person name="Floudas D."/>
            <person name="Bentzer J."/>
            <person name="Ahren D."/>
            <person name="Johansson T."/>
            <person name="Persson P."/>
            <person name="Tunlid A."/>
        </authorList>
    </citation>
    <scope>NUCLEOTIDE SEQUENCE [LARGE SCALE GENOMIC DNA]</scope>
    <source>
        <strain evidence="10 11">CBS 101986</strain>
    </source>
</reference>
<comment type="similarity">
    <text evidence="1">Belongs to the TALE/M-ATYP homeobox family.</text>
</comment>
<feature type="region of interest" description="Disordered" evidence="8">
    <location>
        <begin position="356"/>
        <end position="417"/>
    </location>
</feature>
<dbReference type="InterPro" id="IPR032675">
    <property type="entry name" value="LRR_dom_sf"/>
</dbReference>
<evidence type="ECO:0000313" key="11">
    <source>
        <dbReference type="Proteomes" id="UP000567179"/>
    </source>
</evidence>
<dbReference type="PANTHER" id="PTHR47566:SF1">
    <property type="entry name" value="PROTEIN NUD1"/>
    <property type="match status" value="1"/>
</dbReference>
<dbReference type="Gene3D" id="1.10.10.60">
    <property type="entry name" value="Homeodomain-like"/>
    <property type="match status" value="1"/>
</dbReference>
<feature type="DNA-binding region" description="Homeobox" evidence="7">
    <location>
        <begin position="600"/>
        <end position="662"/>
    </location>
</feature>
<keyword evidence="2" id="KW-0433">Leucine-rich repeat</keyword>
<keyword evidence="6 7" id="KW-0539">Nucleus</keyword>
<proteinExistence type="inferred from homology"/>
<keyword evidence="4 7" id="KW-0238">DNA-binding</keyword>
<keyword evidence="5 7" id="KW-0371">Homeobox</keyword>
<feature type="compositionally biased region" description="Basic and acidic residues" evidence="8">
    <location>
        <begin position="332"/>
        <end position="341"/>
    </location>
</feature>
<dbReference type="InterPro" id="IPR001611">
    <property type="entry name" value="Leu-rich_rpt"/>
</dbReference>
<evidence type="ECO:0000256" key="8">
    <source>
        <dbReference type="SAM" id="MobiDB-lite"/>
    </source>
</evidence>
<dbReference type="PROSITE" id="PS51450">
    <property type="entry name" value="LRR"/>
    <property type="match status" value="1"/>
</dbReference>
<dbReference type="EMBL" id="JAACJJ010000043">
    <property type="protein sequence ID" value="KAF5315042.1"/>
    <property type="molecule type" value="Genomic_DNA"/>
</dbReference>
<feature type="domain" description="Homeobox" evidence="9">
    <location>
        <begin position="598"/>
        <end position="661"/>
    </location>
</feature>
<dbReference type="GO" id="GO:1902412">
    <property type="term" value="P:regulation of mitotic cytokinesis"/>
    <property type="evidence" value="ECO:0007669"/>
    <property type="project" value="TreeGrafter"/>
</dbReference>
<dbReference type="GO" id="GO:0006355">
    <property type="term" value="P:regulation of DNA-templated transcription"/>
    <property type="evidence" value="ECO:0007669"/>
    <property type="project" value="InterPro"/>
</dbReference>
<evidence type="ECO:0000259" key="9">
    <source>
        <dbReference type="PROSITE" id="PS50071"/>
    </source>
</evidence>
<dbReference type="Proteomes" id="UP000567179">
    <property type="component" value="Unassembled WGS sequence"/>
</dbReference>
<dbReference type="GO" id="GO:0003677">
    <property type="term" value="F:DNA binding"/>
    <property type="evidence" value="ECO:0007669"/>
    <property type="project" value="UniProtKB-UniRule"/>
</dbReference>
<dbReference type="GO" id="GO:0061499">
    <property type="term" value="C:outer plaque of mitotic spindle pole body"/>
    <property type="evidence" value="ECO:0007669"/>
    <property type="project" value="TreeGrafter"/>
</dbReference>
<feature type="compositionally biased region" description="Low complexity" evidence="8">
    <location>
        <begin position="270"/>
        <end position="284"/>
    </location>
</feature>
<gene>
    <name evidence="10" type="ORF">D9619_007019</name>
</gene>
<comment type="caution">
    <text evidence="10">The sequence shown here is derived from an EMBL/GenBank/DDBJ whole genome shotgun (WGS) entry which is preliminary data.</text>
</comment>
<protein>
    <recommendedName>
        <fullName evidence="9">Homeobox domain-containing protein</fullName>
    </recommendedName>
</protein>
<sequence length="860" mass="93199">MVPNLLTRDVRDVKRLYLSGALTEAVSFTTNAGNPIQLSSLLSEPCYNLVYLELAACRLTTLPTGLATVLPNLRVLNLNYNFLEDVRPLSGLVRLQKLTIIGSRLKSTKPIIRLLQDMKEVEMLDFRMNPCTLGWYLPLLVKDIPGALQPSEAKGKGAAAGDGEVEKSRAWQELDSKFRRDLPNEAYIGRLAYRGLIMRGCGRVGLLDGVVVSEKERAKAQALLEGILGRRFNVHQLQYLGKNDQLDFYDQSVIPVDTSLEQLDYDARRMSSSATSTADTDSSMLSRGEKRSLTPGDSPLPKRQQRDSAEHWDAMESANAQSQSPHQQQMQHPDDRASDAGIDKVSLPSIFTSFSEDQYRHDSRRASLPTLSENRVRHAPYPPSHVRQQQNYAPSNLSTYSFPNNGDDGADRNISSRPRVSTDLNFEYSQSAGYPASGLSTGTTPSTSFSSSQFNSPLNPDIRTPGLSPYSESDNWNGASPAHIVRPSSTPGGLSSPAVKYDDGLRHSSFSAAPMPQAQMFAGSARISGQHDRRSLSGGIKSEWGFPNAPEFVLPSQHQHHHGYSPNLGTPNISVSTPSSARSPHHPHMPPQSTLVDRPPTRKRGKLPKETTDYLKAWLHRHSDHPYPSEEEKKQLCHATSLSMSQVSNWMINARRRILAPAHRAASGPTTTAPFPPSGRSSLNGLMDPIGRRASMPSADALQLYHPMSLQSMPNSPAGHHHHPHSTHHDQHSKYNDYIGGPARHMMGPGASSRHSDARSDYGHSNGHGSNGSSGGRMGLYVSSTSGGHGGSSGGYSDVPLSAPATMSGNPFSSSQQQGSNGAGGNGHLAPSPRSSGQTQYFDGPGHSGSGSGSGYGTPQ</sequence>
<dbReference type="PANTHER" id="PTHR47566">
    <property type="match status" value="1"/>
</dbReference>
<dbReference type="OrthoDB" id="10056939at2759"/>
<dbReference type="Pfam" id="PF05920">
    <property type="entry name" value="Homeobox_KN"/>
    <property type="match status" value="1"/>
</dbReference>
<dbReference type="GO" id="GO:0035591">
    <property type="term" value="F:signaling adaptor activity"/>
    <property type="evidence" value="ECO:0007669"/>
    <property type="project" value="TreeGrafter"/>
</dbReference>
<accession>A0A8H5EWN4</accession>
<evidence type="ECO:0000256" key="3">
    <source>
        <dbReference type="ARBA" id="ARBA00022737"/>
    </source>
</evidence>
<dbReference type="SMART" id="SM00389">
    <property type="entry name" value="HOX"/>
    <property type="match status" value="1"/>
</dbReference>
<name>A0A8H5EWN4_9AGAR</name>
<feature type="compositionally biased region" description="Low complexity" evidence="8">
    <location>
        <begin position="321"/>
        <end position="331"/>
    </location>
</feature>
<comment type="subcellular location">
    <subcellularLocation>
        <location evidence="7">Nucleus</location>
    </subcellularLocation>
</comment>
<evidence type="ECO:0000313" key="10">
    <source>
        <dbReference type="EMBL" id="KAF5315042.1"/>
    </source>
</evidence>
<feature type="compositionally biased region" description="Gly residues" evidence="8">
    <location>
        <begin position="769"/>
        <end position="778"/>
    </location>
</feature>
<organism evidence="10 11">
    <name type="scientific">Psilocybe cf. subviscida</name>
    <dbReference type="NCBI Taxonomy" id="2480587"/>
    <lineage>
        <taxon>Eukaryota</taxon>
        <taxon>Fungi</taxon>
        <taxon>Dikarya</taxon>
        <taxon>Basidiomycota</taxon>
        <taxon>Agaricomycotina</taxon>
        <taxon>Agaricomycetes</taxon>
        <taxon>Agaricomycetidae</taxon>
        <taxon>Agaricales</taxon>
        <taxon>Agaricineae</taxon>
        <taxon>Strophariaceae</taxon>
        <taxon>Psilocybe</taxon>
    </lineage>
</organism>
<feature type="region of interest" description="Disordered" evidence="8">
    <location>
        <begin position="270"/>
        <end position="341"/>
    </location>
</feature>
<evidence type="ECO:0000256" key="4">
    <source>
        <dbReference type="ARBA" id="ARBA00023125"/>
    </source>
</evidence>
<dbReference type="SUPFAM" id="SSF52075">
    <property type="entry name" value="Outer arm dynein light chain 1"/>
    <property type="match status" value="1"/>
</dbReference>
<evidence type="ECO:0000256" key="6">
    <source>
        <dbReference type="ARBA" id="ARBA00023242"/>
    </source>
</evidence>
<feature type="compositionally biased region" description="Polar residues" evidence="8">
    <location>
        <begin position="567"/>
        <end position="582"/>
    </location>
</feature>
<feature type="compositionally biased region" description="Polar residues" evidence="8">
    <location>
        <begin position="386"/>
        <end position="404"/>
    </location>
</feature>
<evidence type="ECO:0000256" key="5">
    <source>
        <dbReference type="ARBA" id="ARBA00023155"/>
    </source>
</evidence>
<dbReference type="Pfam" id="PF13855">
    <property type="entry name" value="LRR_8"/>
    <property type="match status" value="1"/>
</dbReference>
<feature type="region of interest" description="Disordered" evidence="8">
    <location>
        <begin position="433"/>
        <end position="501"/>
    </location>
</feature>
<dbReference type="InterPro" id="IPR008422">
    <property type="entry name" value="KN_HD"/>
</dbReference>
<dbReference type="GO" id="GO:0005634">
    <property type="term" value="C:nucleus"/>
    <property type="evidence" value="ECO:0007669"/>
    <property type="project" value="UniProtKB-SubCell"/>
</dbReference>
<keyword evidence="11" id="KW-1185">Reference proteome</keyword>
<feature type="compositionally biased region" description="Low complexity" evidence="8">
    <location>
        <begin position="437"/>
        <end position="459"/>
    </location>
</feature>
<dbReference type="InterPro" id="IPR009057">
    <property type="entry name" value="Homeodomain-like_sf"/>
</dbReference>
<dbReference type="GO" id="GO:0031028">
    <property type="term" value="P:septation initiation signaling"/>
    <property type="evidence" value="ECO:0007669"/>
    <property type="project" value="TreeGrafter"/>
</dbReference>